<dbReference type="Proteomes" id="UP000053260">
    <property type="component" value="Unassembled WGS sequence"/>
</dbReference>
<gene>
    <name evidence="2" type="ORF">AQJ91_18310</name>
</gene>
<organism evidence="2 3">
    <name type="scientific">Streptomyces dysideae</name>
    <dbReference type="NCBI Taxonomy" id="909626"/>
    <lineage>
        <taxon>Bacteria</taxon>
        <taxon>Bacillati</taxon>
        <taxon>Actinomycetota</taxon>
        <taxon>Actinomycetes</taxon>
        <taxon>Kitasatosporales</taxon>
        <taxon>Streptomycetaceae</taxon>
        <taxon>Streptomyces</taxon>
    </lineage>
</organism>
<dbReference type="EMBL" id="LMXB01000048">
    <property type="protein sequence ID" value="KUO19762.1"/>
    <property type="molecule type" value="Genomic_DNA"/>
</dbReference>
<feature type="region of interest" description="Disordered" evidence="1">
    <location>
        <begin position="377"/>
        <end position="402"/>
    </location>
</feature>
<reference evidence="2 3" key="1">
    <citation type="submission" date="2015-10" db="EMBL/GenBank/DDBJ databases">
        <title>Draft genome sequence of Streptomyces sp. RV15, isolated from a marine sponge.</title>
        <authorList>
            <person name="Ruckert C."/>
            <person name="Abdelmohsen U.R."/>
            <person name="Winkler A."/>
            <person name="Hentschel U."/>
            <person name="Kalinowski J."/>
            <person name="Kampfer P."/>
            <person name="Glaeser S."/>
        </authorList>
    </citation>
    <scope>NUCLEOTIDE SEQUENCE [LARGE SCALE GENOMIC DNA]</scope>
    <source>
        <strain evidence="2 3">RV15</strain>
    </source>
</reference>
<evidence type="ECO:0000313" key="2">
    <source>
        <dbReference type="EMBL" id="KUO19762.1"/>
    </source>
</evidence>
<evidence type="ECO:0000256" key="1">
    <source>
        <dbReference type="SAM" id="MobiDB-lite"/>
    </source>
</evidence>
<evidence type="ECO:0000313" key="3">
    <source>
        <dbReference type="Proteomes" id="UP000053260"/>
    </source>
</evidence>
<proteinExistence type="predicted"/>
<protein>
    <submittedName>
        <fullName evidence="2">Uncharacterized protein</fullName>
    </submittedName>
</protein>
<comment type="caution">
    <text evidence="2">The sequence shown here is derived from an EMBL/GenBank/DDBJ whole genome shotgun (WGS) entry which is preliminary data.</text>
</comment>
<keyword evidence="3" id="KW-1185">Reference proteome</keyword>
<name>A0A117S0E8_9ACTN</name>
<dbReference type="AlphaFoldDB" id="A0A117S0E8"/>
<accession>A0A117S0E8</accession>
<sequence>MFRIPPQLRAAAQSFGFDVATLPFALGIISEASDFPLLGSDHDHKVKVYLDTKDWIALARARLGKAGSEKDRPIYEDLRVRAAAGEILVPLTSSLYQEISKIGLLRQRTHLAEVIAEISGFATFTSMKNVVCHQMRAALASRQGLPLPAPLKTLGIGVSFAHGDTRRLTIRRTDGQAIDISPELVHELTTCGRALTEMMFLIGPTPEEIPQLRAGGYRPELVLANHAKRVAHEQQFADMLAADPRMRAKLERIVQARHIAWELIDFIEVIAPEYGMTLETFIAQGADWMVAFLEDVPSAAVTTTLMERNFRNSYKTWTGNDLYDADAMAVAIPYCDVVMADKHVTAQLATSGAVTRCGTLLLSKLTDLHQRLPALIANKQPPQSTRSQQIRDDGQAPAANGP</sequence>